<dbReference type="AlphaFoldDB" id="A0A9W8JBA5"/>
<gene>
    <name evidence="1" type="ORF">H1R20_g9474</name>
</gene>
<accession>A0A9W8JBA5</accession>
<dbReference type="OrthoDB" id="3038759at2759"/>
<feature type="non-terminal residue" evidence="1">
    <location>
        <position position="452"/>
    </location>
</feature>
<name>A0A9W8JBA5_9AGAR</name>
<dbReference type="EMBL" id="JANBPK010000973">
    <property type="protein sequence ID" value="KAJ2927618.1"/>
    <property type="molecule type" value="Genomic_DNA"/>
</dbReference>
<keyword evidence="2" id="KW-1185">Reference proteome</keyword>
<proteinExistence type="predicted"/>
<protein>
    <recommendedName>
        <fullName evidence="3">F-box domain-containing protein</fullName>
    </recommendedName>
</protein>
<comment type="caution">
    <text evidence="1">The sequence shown here is derived from an EMBL/GenBank/DDBJ whole genome shotgun (WGS) entry which is preliminary data.</text>
</comment>
<evidence type="ECO:0000313" key="1">
    <source>
        <dbReference type="EMBL" id="KAJ2927618.1"/>
    </source>
</evidence>
<organism evidence="1 2">
    <name type="scientific">Candolleomyces eurysporus</name>
    <dbReference type="NCBI Taxonomy" id="2828524"/>
    <lineage>
        <taxon>Eukaryota</taxon>
        <taxon>Fungi</taxon>
        <taxon>Dikarya</taxon>
        <taxon>Basidiomycota</taxon>
        <taxon>Agaricomycotina</taxon>
        <taxon>Agaricomycetes</taxon>
        <taxon>Agaricomycetidae</taxon>
        <taxon>Agaricales</taxon>
        <taxon>Agaricineae</taxon>
        <taxon>Psathyrellaceae</taxon>
        <taxon>Candolleomyces</taxon>
    </lineage>
</organism>
<evidence type="ECO:0000313" key="2">
    <source>
        <dbReference type="Proteomes" id="UP001140091"/>
    </source>
</evidence>
<evidence type="ECO:0008006" key="3">
    <source>
        <dbReference type="Google" id="ProtNLM"/>
    </source>
</evidence>
<dbReference type="Proteomes" id="UP001140091">
    <property type="component" value="Unassembled WGS sequence"/>
</dbReference>
<sequence length="452" mass="51395">MSLPPVELPPELLGEIFALCLPEKDSDRLDPKNAPMILCEVCSYWRQTALSEPRLWDTLIFPSGQAAKRNPRITHLKYQKFITGGGVERWFGRCGPSHLLAFGEEGLDPAHPSHNSTHLPLFLSIVTKYARRLRHISVTITKPRHLEMFRRGFPAGIYDNLESVAIWCSLQMTRPELQAFSHFQTPFIPAPKLKHASFALQVASPIKFVVPWMQLTSLKMADVRKRLSPLEWQAIFKLCPNLKHGTFVKFKSLGRQDPTMEVMEHKALTSLRFVMFGPSHPDWRILYDPVRFPNLRHLQLDCQDADPRFGISLLQKPATRKALAKLQSLAFCAPAGAYYHTIASNVERTIQQLAQHFKSLPSLTHITLPYHNFRLYDIAHLLLSRSSARGYPEPGLRASVHVVLTGGADVYYPLLENIQELGGRFRLASLTRAPLTVNEEGWEESDEEIGWL</sequence>
<reference evidence="1" key="1">
    <citation type="submission" date="2022-06" db="EMBL/GenBank/DDBJ databases">
        <title>Genome Sequence of Candolleomyces eurysporus.</title>
        <authorList>
            <person name="Buettner E."/>
        </authorList>
    </citation>
    <scope>NUCLEOTIDE SEQUENCE</scope>
    <source>
        <strain evidence="1">VTCC 930004</strain>
    </source>
</reference>